<organism evidence="2 3">
    <name type="scientific">Mycolicibacterium lutetiense</name>
    <dbReference type="NCBI Taxonomy" id="1641992"/>
    <lineage>
        <taxon>Bacteria</taxon>
        <taxon>Bacillati</taxon>
        <taxon>Actinomycetota</taxon>
        <taxon>Actinomycetes</taxon>
        <taxon>Mycobacteriales</taxon>
        <taxon>Mycobacteriaceae</taxon>
        <taxon>Mycolicibacterium</taxon>
    </lineage>
</organism>
<name>A0ABS4ZL39_9MYCO</name>
<evidence type="ECO:0000313" key="3">
    <source>
        <dbReference type="Proteomes" id="UP000694460"/>
    </source>
</evidence>
<dbReference type="GO" id="GO:0047921">
    <property type="term" value="F:aminoglycoside 2'-N-acetyltransferase activity"/>
    <property type="evidence" value="ECO:0007669"/>
    <property type="project" value="UniProtKB-EC"/>
</dbReference>
<evidence type="ECO:0000259" key="1">
    <source>
        <dbReference type="PROSITE" id="PS51186"/>
    </source>
</evidence>
<keyword evidence="3" id="KW-1185">Reference proteome</keyword>
<dbReference type="Pfam" id="PF13527">
    <property type="entry name" value="Acetyltransf_9"/>
    <property type="match status" value="1"/>
</dbReference>
<protein>
    <submittedName>
        <fullName evidence="2">Aminoglycoside 2'-N-acetyltransferase I</fullName>
        <ecNumber evidence="2">2.3.1.59</ecNumber>
    </submittedName>
</protein>
<keyword evidence="2" id="KW-0808">Transferase</keyword>
<reference evidence="2 3" key="1">
    <citation type="submission" date="2021-03" db="EMBL/GenBank/DDBJ databases">
        <title>Sequencing the genomes of 1000 actinobacteria strains.</title>
        <authorList>
            <person name="Klenk H.-P."/>
        </authorList>
    </citation>
    <scope>NUCLEOTIDE SEQUENCE [LARGE SCALE GENOMIC DNA]</scope>
    <source>
        <strain evidence="2 3">DSM 46713</strain>
    </source>
</reference>
<dbReference type="EMBL" id="JAGIOP010000001">
    <property type="protein sequence ID" value="MBP2450209.1"/>
    <property type="molecule type" value="Genomic_DNA"/>
</dbReference>
<dbReference type="InterPro" id="IPR000182">
    <property type="entry name" value="GNAT_dom"/>
</dbReference>
<dbReference type="CDD" id="cd04301">
    <property type="entry name" value="NAT_SF"/>
    <property type="match status" value="1"/>
</dbReference>
<accession>A0ABS4ZL39</accession>
<dbReference type="Gene3D" id="3.40.630.30">
    <property type="match status" value="1"/>
</dbReference>
<dbReference type="Proteomes" id="UP000694460">
    <property type="component" value="Unassembled WGS sequence"/>
</dbReference>
<keyword evidence="2" id="KW-0012">Acyltransferase</keyword>
<evidence type="ECO:0000313" key="2">
    <source>
        <dbReference type="EMBL" id="MBP2450209.1"/>
    </source>
</evidence>
<dbReference type="PROSITE" id="PS51186">
    <property type="entry name" value="GNAT"/>
    <property type="match status" value="1"/>
</dbReference>
<proteinExistence type="predicted"/>
<sequence length="200" mass="21952">MPEGPRGYPEVAESGWHPELVIDVLIAEPGELSRDDLSSAEKLVRSAFGDGFREHDWLHGVDGVHVLITEDDKLLAHAAVVTRTLRHGGEVFDTGYVEGVGVRGDQQGRGLGRLLMDHAESLIRTRHDIGALNAVESAASFYAGRGWQIWDGPTQADTPDEVIDTYDAADRIFLLPTDATTHSFAKSVPLICDWRIGDLW</sequence>
<dbReference type="InterPro" id="IPR016181">
    <property type="entry name" value="Acyl_CoA_acyltransferase"/>
</dbReference>
<comment type="caution">
    <text evidence="2">The sequence shown here is derived from an EMBL/GenBank/DDBJ whole genome shotgun (WGS) entry which is preliminary data.</text>
</comment>
<dbReference type="RefSeq" id="WP_209912603.1">
    <property type="nucleotide sequence ID" value="NZ_JAGIOP010000001.1"/>
</dbReference>
<feature type="domain" description="N-acetyltransferase" evidence="1">
    <location>
        <begin position="22"/>
        <end position="169"/>
    </location>
</feature>
<dbReference type="EC" id="2.3.1.59" evidence="2"/>
<gene>
    <name evidence="2" type="ORF">JOF57_000094</name>
</gene>
<dbReference type="SUPFAM" id="SSF55729">
    <property type="entry name" value="Acyl-CoA N-acyltransferases (Nat)"/>
    <property type="match status" value="1"/>
</dbReference>